<sequence>MKASPSARSWIAAGVRHELLMRALPALRHEMAGPVSLLRMTLLMLKRHAGATPVDGAACLQRVDQASDQLALLVDSVRALRDWELATTDEGLGRSELVRQCAALMRAAFDLNGLSLEIDPRLEADGDDAPRWPDGAALRYLLLGALGHLHDQQEAPAIVRIEPSDQAHELRVRVGPRLDGRDDPELLQHRAPRSLAIDAVCLQSLAEDLGREITTEPDGVRLSLKPA</sequence>
<dbReference type="Proteomes" id="UP000072741">
    <property type="component" value="Unassembled WGS sequence"/>
</dbReference>
<proteinExistence type="predicted"/>
<evidence type="ECO:0000313" key="1">
    <source>
        <dbReference type="EMBL" id="KTT22591.1"/>
    </source>
</evidence>
<evidence type="ECO:0000313" key="2">
    <source>
        <dbReference type="Proteomes" id="UP000072741"/>
    </source>
</evidence>
<gene>
    <name evidence="1" type="ORF">NS331_09550</name>
</gene>
<dbReference type="OrthoDB" id="8808674at2"/>
<keyword evidence="2" id="KW-1185">Reference proteome</keyword>
<dbReference type="AlphaFoldDB" id="A0A147GYY8"/>
<organism evidence="1 2">
    <name type="scientific">Pseudacidovorax intermedius</name>
    <dbReference type="NCBI Taxonomy" id="433924"/>
    <lineage>
        <taxon>Bacteria</taxon>
        <taxon>Pseudomonadati</taxon>
        <taxon>Pseudomonadota</taxon>
        <taxon>Betaproteobacteria</taxon>
        <taxon>Burkholderiales</taxon>
        <taxon>Comamonadaceae</taxon>
        <taxon>Pseudacidovorax</taxon>
    </lineage>
</organism>
<accession>A0A147GYY8</accession>
<protein>
    <submittedName>
        <fullName evidence="1">Uncharacterized protein</fullName>
    </submittedName>
</protein>
<dbReference type="RefSeq" id="WP_058641766.1">
    <property type="nucleotide sequence ID" value="NZ_LDSL01000056.1"/>
</dbReference>
<dbReference type="EMBL" id="LDSL01000056">
    <property type="protein sequence ID" value="KTT22591.1"/>
    <property type="molecule type" value="Genomic_DNA"/>
</dbReference>
<reference evidence="1 2" key="1">
    <citation type="journal article" date="2016" name="Front. Microbiol.">
        <title>Genomic Resource of Rice Seed Associated Bacteria.</title>
        <authorList>
            <person name="Midha S."/>
            <person name="Bansal K."/>
            <person name="Sharma S."/>
            <person name="Kumar N."/>
            <person name="Patil P.P."/>
            <person name="Chaudhry V."/>
            <person name="Patil P.B."/>
        </authorList>
    </citation>
    <scope>NUCLEOTIDE SEQUENCE [LARGE SCALE GENOMIC DNA]</scope>
    <source>
        <strain evidence="1 2">NS331</strain>
    </source>
</reference>
<comment type="caution">
    <text evidence="1">The sequence shown here is derived from an EMBL/GenBank/DDBJ whole genome shotgun (WGS) entry which is preliminary data.</text>
</comment>
<name>A0A147GYY8_9BURK</name>